<evidence type="ECO:0000313" key="1">
    <source>
        <dbReference type="EMBL" id="KAK7362220.1"/>
    </source>
</evidence>
<dbReference type="Proteomes" id="UP001367508">
    <property type="component" value="Unassembled WGS sequence"/>
</dbReference>
<proteinExistence type="predicted"/>
<evidence type="ECO:0000313" key="2">
    <source>
        <dbReference type="Proteomes" id="UP001367508"/>
    </source>
</evidence>
<dbReference type="EMBL" id="JAYMYQ010000001">
    <property type="protein sequence ID" value="KAK7362220.1"/>
    <property type="molecule type" value="Genomic_DNA"/>
</dbReference>
<comment type="caution">
    <text evidence="1">The sequence shown here is derived from an EMBL/GenBank/DDBJ whole genome shotgun (WGS) entry which is preliminary data.</text>
</comment>
<name>A0AAN9MWB6_CANGL</name>
<keyword evidence="2" id="KW-1185">Reference proteome</keyword>
<accession>A0AAN9MWB6</accession>
<organism evidence="1 2">
    <name type="scientific">Canavalia gladiata</name>
    <name type="common">Sword bean</name>
    <name type="synonym">Dolichos gladiatus</name>
    <dbReference type="NCBI Taxonomy" id="3824"/>
    <lineage>
        <taxon>Eukaryota</taxon>
        <taxon>Viridiplantae</taxon>
        <taxon>Streptophyta</taxon>
        <taxon>Embryophyta</taxon>
        <taxon>Tracheophyta</taxon>
        <taxon>Spermatophyta</taxon>
        <taxon>Magnoliopsida</taxon>
        <taxon>eudicotyledons</taxon>
        <taxon>Gunneridae</taxon>
        <taxon>Pentapetalae</taxon>
        <taxon>rosids</taxon>
        <taxon>fabids</taxon>
        <taxon>Fabales</taxon>
        <taxon>Fabaceae</taxon>
        <taxon>Papilionoideae</taxon>
        <taxon>50 kb inversion clade</taxon>
        <taxon>NPAAA clade</taxon>
        <taxon>indigoferoid/millettioid clade</taxon>
        <taxon>Phaseoleae</taxon>
        <taxon>Canavalia</taxon>
    </lineage>
</organism>
<gene>
    <name evidence="1" type="ORF">VNO77_04328</name>
</gene>
<dbReference type="AlphaFoldDB" id="A0AAN9MWB6"/>
<sequence>MIGPSTATVDFKVQVPATVHPSTFTSCKHKFPMQLARSLVLYMESYLHVRKESDLITRCMVSHVRRLLPVLDENAYDGPCNQATAPLSTQLHVK</sequence>
<reference evidence="1 2" key="1">
    <citation type="submission" date="2024-01" db="EMBL/GenBank/DDBJ databases">
        <title>The genomes of 5 underutilized Papilionoideae crops provide insights into root nodulation and disease resistanc.</title>
        <authorList>
            <person name="Jiang F."/>
        </authorList>
    </citation>
    <scope>NUCLEOTIDE SEQUENCE [LARGE SCALE GENOMIC DNA]</scope>
    <source>
        <strain evidence="1">LVBAO_FW01</strain>
        <tissue evidence="1">Leaves</tissue>
    </source>
</reference>
<protein>
    <submittedName>
        <fullName evidence="1">Uncharacterized protein</fullName>
    </submittedName>
</protein>